<protein>
    <submittedName>
        <fullName evidence="1">Uncharacterized protein</fullName>
    </submittedName>
</protein>
<sequence>MQSNDVHGSLAFSATQLGAGSLLTAGNYTPINPGQTTTLVIDNSTQPPVQYWTDPVNSHGTSAAKAVNGTGSPTNIGVGFITDLNKPAEDMHVALTWLNVGAGMAVAGNFTPVLSAYLTLDFQENQLITSDIMGVAPVWQMNLLELQQDTTIIISKDQNGHYIASQLAPMEEAEEKEEVTAISASIGPENVTRVYRATLSFGTQSIVSDSLKTISEHLHNKGYRVKVTLLGKATDALIELVLPANTSCNKAEKEVLACIEDHGFPVHIAIKERSGELLAYSKDRFSFWEDINPATNGWYVRKNIVPYATGPGPVKTQHNGDVLADAMKA</sequence>
<accession>A0A5C2SI70</accession>
<proteinExistence type="predicted"/>
<evidence type="ECO:0000313" key="2">
    <source>
        <dbReference type="Proteomes" id="UP000313359"/>
    </source>
</evidence>
<dbReference type="AlphaFoldDB" id="A0A5C2SI70"/>
<gene>
    <name evidence="1" type="ORF">L227DRAFT_572628</name>
</gene>
<dbReference type="OrthoDB" id="3135897at2759"/>
<keyword evidence="2" id="KW-1185">Reference proteome</keyword>
<evidence type="ECO:0000313" key="1">
    <source>
        <dbReference type="EMBL" id="RPD63482.1"/>
    </source>
</evidence>
<reference evidence="1" key="1">
    <citation type="journal article" date="2018" name="Genome Biol. Evol.">
        <title>Genomics and development of Lentinus tigrinus, a white-rot wood-decaying mushroom with dimorphic fruiting bodies.</title>
        <authorList>
            <person name="Wu B."/>
            <person name="Xu Z."/>
            <person name="Knudson A."/>
            <person name="Carlson A."/>
            <person name="Chen N."/>
            <person name="Kovaka S."/>
            <person name="LaButti K."/>
            <person name="Lipzen A."/>
            <person name="Pennachio C."/>
            <person name="Riley R."/>
            <person name="Schakwitz W."/>
            <person name="Umezawa K."/>
            <person name="Ohm R.A."/>
            <person name="Grigoriev I.V."/>
            <person name="Nagy L.G."/>
            <person name="Gibbons J."/>
            <person name="Hibbett D."/>
        </authorList>
    </citation>
    <scope>NUCLEOTIDE SEQUENCE [LARGE SCALE GENOMIC DNA]</scope>
    <source>
        <strain evidence="1">ALCF2SS1-6</strain>
    </source>
</reference>
<organism evidence="1 2">
    <name type="scientific">Lentinus tigrinus ALCF2SS1-6</name>
    <dbReference type="NCBI Taxonomy" id="1328759"/>
    <lineage>
        <taxon>Eukaryota</taxon>
        <taxon>Fungi</taxon>
        <taxon>Dikarya</taxon>
        <taxon>Basidiomycota</taxon>
        <taxon>Agaricomycotina</taxon>
        <taxon>Agaricomycetes</taxon>
        <taxon>Polyporales</taxon>
        <taxon>Polyporaceae</taxon>
        <taxon>Lentinus</taxon>
    </lineage>
</organism>
<dbReference type="Proteomes" id="UP000313359">
    <property type="component" value="Unassembled WGS sequence"/>
</dbReference>
<dbReference type="EMBL" id="ML122256">
    <property type="protein sequence ID" value="RPD63482.1"/>
    <property type="molecule type" value="Genomic_DNA"/>
</dbReference>
<name>A0A5C2SI70_9APHY</name>